<reference evidence="3 4" key="1">
    <citation type="submission" date="2019-09" db="EMBL/GenBank/DDBJ databases">
        <title>Genomes of Cryomorphaceae.</title>
        <authorList>
            <person name="Bowman J.P."/>
        </authorList>
    </citation>
    <scope>NUCLEOTIDE SEQUENCE [LARGE SCALE GENOMIC DNA]</scope>
    <source>
        <strain evidence="3 4">KCTC 52047</strain>
    </source>
</reference>
<dbReference type="Pfam" id="PF20285">
    <property type="entry name" value="CTD9"/>
    <property type="match status" value="1"/>
</dbReference>
<feature type="compositionally biased region" description="Polar residues" evidence="1">
    <location>
        <begin position="1"/>
        <end position="18"/>
    </location>
</feature>
<evidence type="ECO:0000313" key="4">
    <source>
        <dbReference type="Proteomes" id="UP000435357"/>
    </source>
</evidence>
<gene>
    <name evidence="3" type="ORF">F3059_00455</name>
</gene>
<dbReference type="Proteomes" id="UP000435357">
    <property type="component" value="Unassembled WGS sequence"/>
</dbReference>
<proteinExistence type="predicted"/>
<organism evidence="3 4">
    <name type="scientific">Salibacter halophilus</name>
    <dbReference type="NCBI Taxonomy" id="1803916"/>
    <lineage>
        <taxon>Bacteria</taxon>
        <taxon>Pseudomonadati</taxon>
        <taxon>Bacteroidota</taxon>
        <taxon>Flavobacteriia</taxon>
        <taxon>Flavobacteriales</taxon>
        <taxon>Salibacteraceae</taxon>
        <taxon>Salibacter</taxon>
    </lineage>
</organism>
<protein>
    <recommendedName>
        <fullName evidence="2">ABC-three component systems C-terminal domain-containing protein</fullName>
    </recommendedName>
</protein>
<dbReference type="AlphaFoldDB" id="A0A6N6MBQ4"/>
<evidence type="ECO:0000313" key="3">
    <source>
        <dbReference type="EMBL" id="KAB1065977.1"/>
    </source>
</evidence>
<comment type="caution">
    <text evidence="3">The sequence shown here is derived from an EMBL/GenBank/DDBJ whole genome shotgun (WGS) entry which is preliminary data.</text>
</comment>
<evidence type="ECO:0000259" key="2">
    <source>
        <dbReference type="Pfam" id="PF20285"/>
    </source>
</evidence>
<dbReference type="EMBL" id="WACR01000001">
    <property type="protein sequence ID" value="KAB1065977.1"/>
    <property type="molecule type" value="Genomic_DNA"/>
</dbReference>
<dbReference type="OrthoDB" id="9088658at2"/>
<keyword evidence="4" id="KW-1185">Reference proteome</keyword>
<name>A0A6N6MBQ4_9FLAO</name>
<dbReference type="InterPro" id="IPR046911">
    <property type="entry name" value="ABC-3C_CTD9"/>
</dbReference>
<feature type="region of interest" description="Disordered" evidence="1">
    <location>
        <begin position="1"/>
        <end position="24"/>
    </location>
</feature>
<dbReference type="RefSeq" id="WP_151165965.1">
    <property type="nucleotide sequence ID" value="NZ_WACR01000001.1"/>
</dbReference>
<sequence length="196" mass="22895">MADTDNTNEVTQSGNNVENGDMAGRDVNKQTINIGRMSFGGKSQLQILYDKLEEEKKNTKGITEMIEELQHFKSYAKDEEVIGLEKKLENGNRLNYLNFAERSKEKFSKKLLKNEHSETAQEIYAFLLAKVYRRFEDHIYPRLSEEHPESFINQLVDEFIINPMEDLLGENLLKLYEDEISGMIYFLMGNCHIKWN</sequence>
<evidence type="ECO:0000256" key="1">
    <source>
        <dbReference type="SAM" id="MobiDB-lite"/>
    </source>
</evidence>
<accession>A0A6N6MBQ4</accession>
<feature type="domain" description="ABC-three component systems C-terminal" evidence="2">
    <location>
        <begin position="83"/>
        <end position="195"/>
    </location>
</feature>